<name>A0A0N9XEI3_MYCFO</name>
<dbReference type="AlphaFoldDB" id="A0A0N9XEI3"/>
<evidence type="ECO:0000313" key="2">
    <source>
        <dbReference type="EMBL" id="ALI24500.1"/>
    </source>
</evidence>
<dbReference type="RefSeq" id="WP_054600999.1">
    <property type="nucleotide sequence ID" value="NZ_CP011269.1"/>
</dbReference>
<protein>
    <submittedName>
        <fullName evidence="2">Uncharacterized protein</fullName>
    </submittedName>
</protein>
<keyword evidence="1" id="KW-0812">Transmembrane</keyword>
<keyword evidence="1" id="KW-0472">Membrane</keyword>
<evidence type="ECO:0000313" key="3">
    <source>
        <dbReference type="Proteomes" id="UP000057134"/>
    </source>
</evidence>
<feature type="transmembrane region" description="Helical" evidence="1">
    <location>
        <begin position="71"/>
        <end position="91"/>
    </location>
</feature>
<dbReference type="PATRIC" id="fig|1766.6.peg.632"/>
<reference evidence="2 3" key="1">
    <citation type="journal article" date="2015" name="MBio">
        <title>Enzymatic Degradation of Phenazines Can Generate Energy and Protect Sensitive Organisms from Toxicity.</title>
        <authorList>
            <person name="Costa K.C."/>
            <person name="Bergkessel M."/>
            <person name="Saunders S."/>
            <person name="Korlach J."/>
            <person name="Newman D.K."/>
        </authorList>
    </citation>
    <scope>NUCLEOTIDE SEQUENCE [LARGE SCALE GENOMIC DNA]</scope>
    <source>
        <strain evidence="2 3">CT6</strain>
    </source>
</reference>
<sequence length="92" mass="9346">MTDHPAPAKFGPLSFGAALVTSLVFEFTAVTTGYFVIFLLYIVLPALLIVGAIGGLLYFSGGKATQVGLGMLIGCLAAPLTAAISTVALIVT</sequence>
<keyword evidence="3" id="KW-1185">Reference proteome</keyword>
<dbReference type="STRING" id="1766.XA26_06400"/>
<keyword evidence="1" id="KW-1133">Transmembrane helix</keyword>
<feature type="transmembrane region" description="Helical" evidence="1">
    <location>
        <begin position="12"/>
        <end position="30"/>
    </location>
</feature>
<evidence type="ECO:0000256" key="1">
    <source>
        <dbReference type="SAM" id="Phobius"/>
    </source>
</evidence>
<gene>
    <name evidence="2" type="ORF">XA26_06400</name>
</gene>
<feature type="transmembrane region" description="Helical" evidence="1">
    <location>
        <begin position="36"/>
        <end position="59"/>
    </location>
</feature>
<dbReference type="KEGG" id="mft:XA26_06400"/>
<organism evidence="2 3">
    <name type="scientific">Mycolicibacterium fortuitum</name>
    <name type="common">Mycobacterium fortuitum</name>
    <dbReference type="NCBI Taxonomy" id="1766"/>
    <lineage>
        <taxon>Bacteria</taxon>
        <taxon>Bacillati</taxon>
        <taxon>Actinomycetota</taxon>
        <taxon>Actinomycetes</taxon>
        <taxon>Mycobacteriales</taxon>
        <taxon>Mycobacteriaceae</taxon>
        <taxon>Mycolicibacterium</taxon>
    </lineage>
</organism>
<dbReference type="Proteomes" id="UP000057134">
    <property type="component" value="Chromosome"/>
</dbReference>
<accession>A0A0N9XEI3</accession>
<dbReference type="EMBL" id="CP011269">
    <property type="protein sequence ID" value="ALI24500.1"/>
    <property type="molecule type" value="Genomic_DNA"/>
</dbReference>
<proteinExistence type="predicted"/>